<feature type="compositionally biased region" description="Low complexity" evidence="7">
    <location>
        <begin position="1393"/>
        <end position="1402"/>
    </location>
</feature>
<dbReference type="PANTHER" id="PTHR21597">
    <property type="entry name" value="THO2 PROTEIN"/>
    <property type="match status" value="1"/>
</dbReference>
<feature type="region of interest" description="Disordered" evidence="7">
    <location>
        <begin position="1201"/>
        <end position="1564"/>
    </location>
</feature>
<dbReference type="Proteomes" id="UP001378592">
    <property type="component" value="Unassembled WGS sequence"/>
</dbReference>
<dbReference type="InterPro" id="IPR032302">
    <property type="entry name" value="THOC2_N"/>
</dbReference>
<evidence type="ECO:0000256" key="2">
    <source>
        <dbReference type="ARBA" id="ARBA00007857"/>
    </source>
</evidence>
<dbReference type="GO" id="GO:0006397">
    <property type="term" value="P:mRNA processing"/>
    <property type="evidence" value="ECO:0007669"/>
    <property type="project" value="InterPro"/>
</dbReference>
<feature type="compositionally biased region" description="Basic and acidic residues" evidence="7">
    <location>
        <begin position="1492"/>
        <end position="1511"/>
    </location>
</feature>
<feature type="compositionally biased region" description="Basic and acidic residues" evidence="7">
    <location>
        <begin position="1452"/>
        <end position="1482"/>
    </location>
</feature>
<dbReference type="GO" id="GO:0003729">
    <property type="term" value="F:mRNA binding"/>
    <property type="evidence" value="ECO:0007669"/>
    <property type="project" value="TreeGrafter"/>
</dbReference>
<feature type="compositionally biased region" description="Basic and acidic residues" evidence="7">
    <location>
        <begin position="1534"/>
        <end position="1564"/>
    </location>
</feature>
<evidence type="ECO:0000259" key="8">
    <source>
        <dbReference type="Pfam" id="PF11262"/>
    </source>
</evidence>
<evidence type="ECO:0000313" key="12">
    <source>
        <dbReference type="Proteomes" id="UP001378592"/>
    </source>
</evidence>
<feature type="coiled-coil region" evidence="6">
    <location>
        <begin position="297"/>
        <end position="340"/>
    </location>
</feature>
<feature type="coiled-coil region" evidence="6">
    <location>
        <begin position="895"/>
        <end position="958"/>
    </location>
</feature>
<dbReference type="InterPro" id="IPR021726">
    <property type="entry name" value="THO_THOC2_N"/>
</dbReference>
<comment type="subunit">
    <text evidence="5">Component of the THO subcomplex, which is composed of THOC1, THOC2, THOC3, THOC5, THOC6 and THOC7. The THO subcomplex interacts with DDX39B to form the THO-DDX39B complex which multimerizes into a 28-subunit tetrameric assembly. Component of the transcription/export (TREX) complex at least composed of ALYREF/THOC4, DDX39B, SARNP/CIP29, CHTOP and the THO subcomplex; in the complex interacts with THOC1, THOC3, THOC5, THOC7 and DDX39B. TREX seems to have a dynamic structure involving ATP-dependent remodeling. Interacts with POLDIP3 and ZC3H11A.</text>
</comment>
<keyword evidence="4" id="KW-0539">Nucleus</keyword>
<keyword evidence="12" id="KW-1185">Reference proteome</keyword>
<evidence type="ECO:0000259" key="9">
    <source>
        <dbReference type="Pfam" id="PF11732"/>
    </source>
</evidence>
<evidence type="ECO:0000256" key="3">
    <source>
        <dbReference type="ARBA" id="ARBA00019596"/>
    </source>
</evidence>
<gene>
    <name evidence="11" type="ORF">R5R35_007956</name>
</gene>
<feature type="domain" description="THO complex subunitTHOC2 N-terminal" evidence="9">
    <location>
        <begin position="564"/>
        <end position="639"/>
    </location>
</feature>
<feature type="domain" description="THO complex subunitTHOC2 C-terminal" evidence="8">
    <location>
        <begin position="872"/>
        <end position="1174"/>
    </location>
</feature>
<evidence type="ECO:0000256" key="6">
    <source>
        <dbReference type="SAM" id="Coils"/>
    </source>
</evidence>
<evidence type="ECO:0000256" key="4">
    <source>
        <dbReference type="ARBA" id="ARBA00023242"/>
    </source>
</evidence>
<evidence type="ECO:0000313" key="11">
    <source>
        <dbReference type="EMBL" id="KAK7790718.1"/>
    </source>
</evidence>
<dbReference type="EMBL" id="JAZDUA010000596">
    <property type="protein sequence ID" value="KAK7790718.1"/>
    <property type="molecule type" value="Genomic_DNA"/>
</dbReference>
<comment type="caution">
    <text evidence="11">The sequence shown here is derived from an EMBL/GenBank/DDBJ whole genome shotgun (WGS) entry which is preliminary data.</text>
</comment>
<feature type="compositionally biased region" description="Basic and acidic residues" evidence="7">
    <location>
        <begin position="1282"/>
        <end position="1349"/>
    </location>
</feature>
<proteinExistence type="inferred from homology"/>
<dbReference type="Pfam" id="PF16134">
    <property type="entry name" value="THOC2_N"/>
    <property type="match status" value="2"/>
</dbReference>
<dbReference type="GO" id="GO:0000445">
    <property type="term" value="C:THO complex part of transcription export complex"/>
    <property type="evidence" value="ECO:0007669"/>
    <property type="project" value="TreeGrafter"/>
</dbReference>
<feature type="compositionally biased region" description="Polar residues" evidence="7">
    <location>
        <begin position="1257"/>
        <end position="1281"/>
    </location>
</feature>
<dbReference type="Pfam" id="PF11262">
    <property type="entry name" value="Tho2"/>
    <property type="match status" value="1"/>
</dbReference>
<name>A0AAN9YZP0_9ORTH</name>
<protein>
    <recommendedName>
        <fullName evidence="3">THO complex subunit 2</fullName>
    </recommendedName>
</protein>
<dbReference type="Pfam" id="PF11732">
    <property type="entry name" value="Thoc2"/>
    <property type="match status" value="1"/>
</dbReference>
<comment type="subcellular location">
    <subcellularLocation>
        <location evidence="1">Nucleus</location>
    </subcellularLocation>
</comment>
<accession>A0AAN9YZP0</accession>
<feature type="domain" description="THO complex subunit 2 N-terminal" evidence="10">
    <location>
        <begin position="9"/>
        <end position="414"/>
    </location>
</feature>
<evidence type="ECO:0000256" key="7">
    <source>
        <dbReference type="SAM" id="MobiDB-lite"/>
    </source>
</evidence>
<dbReference type="PANTHER" id="PTHR21597:SF0">
    <property type="entry name" value="THO COMPLEX SUBUNIT 2"/>
    <property type="match status" value="1"/>
</dbReference>
<evidence type="ECO:0000256" key="1">
    <source>
        <dbReference type="ARBA" id="ARBA00004123"/>
    </source>
</evidence>
<feature type="compositionally biased region" description="Polar residues" evidence="7">
    <location>
        <begin position="1512"/>
        <end position="1521"/>
    </location>
</feature>
<evidence type="ECO:0000256" key="5">
    <source>
        <dbReference type="ARBA" id="ARBA00047033"/>
    </source>
</evidence>
<organism evidence="11 12">
    <name type="scientific">Gryllus longicercus</name>
    <dbReference type="NCBI Taxonomy" id="2509291"/>
    <lineage>
        <taxon>Eukaryota</taxon>
        <taxon>Metazoa</taxon>
        <taxon>Ecdysozoa</taxon>
        <taxon>Arthropoda</taxon>
        <taxon>Hexapoda</taxon>
        <taxon>Insecta</taxon>
        <taxon>Pterygota</taxon>
        <taxon>Neoptera</taxon>
        <taxon>Polyneoptera</taxon>
        <taxon>Orthoptera</taxon>
        <taxon>Ensifera</taxon>
        <taxon>Gryllidea</taxon>
        <taxon>Grylloidea</taxon>
        <taxon>Gryllidae</taxon>
        <taxon>Gryllinae</taxon>
        <taxon>Gryllus</taxon>
    </lineage>
</organism>
<evidence type="ECO:0000259" key="10">
    <source>
        <dbReference type="Pfam" id="PF16134"/>
    </source>
</evidence>
<dbReference type="InterPro" id="IPR021418">
    <property type="entry name" value="THO_THOC2_C"/>
</dbReference>
<feature type="compositionally biased region" description="Basic and acidic residues" evidence="7">
    <location>
        <begin position="1376"/>
        <end position="1392"/>
    </location>
</feature>
<keyword evidence="6" id="KW-0175">Coiled coil</keyword>
<comment type="similarity">
    <text evidence="2">Belongs to the THOC2 family.</text>
</comment>
<feature type="domain" description="THO complex subunit 2 N-terminal" evidence="10">
    <location>
        <begin position="431"/>
        <end position="562"/>
    </location>
</feature>
<feature type="compositionally biased region" description="Polar residues" evidence="7">
    <location>
        <begin position="1364"/>
        <end position="1375"/>
    </location>
</feature>
<sequence>MAGGVLVPDLWKSWEKQGKPEFIKLCKQLTRNENVSPVLVKDGVNGLTRAVYELIWHGIKGPLRREATVATLSEIVSFHKDMPSLMLDVISIIDAETSCAENNSEDRQRFCIIVKETEKFLSEKLLKERLEIDTLQDVGTLKNRNFYTKFIKVKTKLYYKQRKFNLFREESEGYAKLITELNQEISGNVTPGNILEVIKSLIGCFNLDPNRVLDIILESFECRPKLDEFFIPLLRSYMCDPKILCEVLGFKYCFYQTNTEEPTPKSLYLVTALMLQHGIITLDHIYCWLAPEDKVIYREWEKEMREAKEYVRRLNIISTKEKEKEEVEEKENVQEKYAANQKFGLCEALLLIGDWHHAEQLCKKLPEHCAMDQPPIARAMCQLLHSVMEPVYRKNCGLASKIPGRPVEQLDNSLAPKPATTFLELRDSVIPMLLALGPSLHHDPVLMYKVLRIAKSALTQNCEENQQLVPEGDNLYYDIITLMDEVILPSLSYMDCNCCIAEEVWNILKLYPYQCRYCLYSRWKNETYQNHAKLLRKRGEAQKKIKSIMKRVSKENIKPVGRLIGKLTHCSPGFLFDYVLLQIQIYDNLTNPVVDSLKYLTSLSYDVLGFCLVESLASVERDRLQNDGTSLSPWLQSLASFCGAIFKKYNIELTGLLQYVANQLKAQKSVDLLILKEIVQKMAGIEAAEEMTAEQLDAMAGGELLKGEAGYFSQVRNTKKSSQRLKEALAESNLAVALCLLMAQQRYCVVYKETDQNHLKLVGKLYDQCQDTLVQFGTFLGSTLSMEEYVTKLPSIHSMLADYHMHADVAFFLARPMFTHAINQKFESVRKADPNNKKLSPSAKHQLYCEAASEVMSPIVASVRPLHPMKVWEDISPQFLVTFWSLTMYDLFVPADSYQREINKIKALAAQALDAKDMAASKGKKEQERFQALMEKLHDEKKKQQEHVEKVMARLKQEKDSWFLSRSAKAAKNETITQFLQLCLFPRCIFTAMDAVYCAKFVHTIHSLKTANFSTLLCYDRLFCDITYSVTSCTENEANRYGRFLCAMLETVMRWHSEKSTFEKECANYPGFVTKFRVSNQFSEANDHVGYENYRHVCHKWHYKITKAMVVCLDSKDYVQIRNSLIILIKILPHFPVLAKLRQIIERKIEKVREEEKNKRQDLFILATSYSGQLKAKSATMIRENDFHQVGDKASMSQEITVKQEPNPSPAIVPTSTKQVNGEIKPEKERSSEKHTEKIKEQTVREVKDRGERKNLARQTVEVTPPKANNTSKSVSSPSTADSKRELSSSTSKEKAEKEKSKEKEYEIKEKGKKEERREEPEREKRSKEKKEEKGSQREERSYRDDRYADMPSSSIKEERYGPVSSNERYYSGSSDRVHYYQRESQHEERDLSSLSNSSSGSLHRRSQEPPEVERDVKRRKMEGTSSSSKNSKHEERKQQLLEAASSGLSIEKTEKKERGSKSKDKSLRDKGTADEEKELRKERKMNRKRQDRGDDTILEQKRRKDEEKSSKMSSHQNGDPTDSHPREKHHYQRDKSPYSRERERSHDREGRDKHRRSSEGKRR</sequence>
<dbReference type="GO" id="GO:0006406">
    <property type="term" value="P:mRNA export from nucleus"/>
    <property type="evidence" value="ECO:0007669"/>
    <property type="project" value="InterPro"/>
</dbReference>
<feature type="compositionally biased region" description="Basic and acidic residues" evidence="7">
    <location>
        <begin position="1406"/>
        <end position="1417"/>
    </location>
</feature>
<reference evidence="11 12" key="1">
    <citation type="submission" date="2024-03" db="EMBL/GenBank/DDBJ databases">
        <title>The genome assembly and annotation of the cricket Gryllus longicercus Weissman &amp; Gray.</title>
        <authorList>
            <person name="Szrajer S."/>
            <person name="Gray D."/>
            <person name="Ylla G."/>
        </authorList>
    </citation>
    <scope>NUCLEOTIDE SEQUENCE [LARGE SCALE GENOMIC DNA]</scope>
    <source>
        <strain evidence="11">DAG 2021-001</strain>
        <tissue evidence="11">Whole body minus gut</tissue>
    </source>
</reference>
<feature type="compositionally biased region" description="Basic and acidic residues" evidence="7">
    <location>
        <begin position="1224"/>
        <end position="1255"/>
    </location>
</feature>
<dbReference type="InterPro" id="IPR040007">
    <property type="entry name" value="Tho2"/>
</dbReference>